<gene>
    <name evidence="1" type="ORF">NMQ05_04480</name>
</gene>
<sequence>MGVRRTELAFEGQFTQIPNAWVRDERLSRKARGVLTEIMSHRVGWHVSVNGLVKSGPEGRDAIKAALVELKDAGYLQVSQTRGDGGRWNEVEYELCDPSTADGFSVTGGLAANGSAASGQSAPKNTIYQEDQQVEDHVGALLDVLWMMWPTSRRSTKKVVALRLKTALKRTDAPTLIETAKAHTDVWSTWPESDVQYVPLLSTWLNQERWTGALPQPRGGARLSPVDMGRAAAELLAVEDTRHLRALS</sequence>
<evidence type="ECO:0000313" key="1">
    <source>
        <dbReference type="EMBL" id="UTT53844.1"/>
    </source>
</evidence>
<reference evidence="1" key="1">
    <citation type="submission" date="2022-07" db="EMBL/GenBank/DDBJ databases">
        <title>Complete genome of DND4.</title>
        <authorList>
            <person name="Cao G."/>
        </authorList>
    </citation>
    <scope>NUCLEOTIDE SEQUENCE</scope>
    <source>
        <strain evidence="1">DND4</strain>
    </source>
</reference>
<proteinExistence type="predicted"/>
<dbReference type="Proteomes" id="UP001060245">
    <property type="component" value="Chromosome"/>
</dbReference>
<protein>
    <submittedName>
        <fullName evidence="1">Helix-turn-helix domain-containing protein</fullName>
    </submittedName>
</protein>
<organism evidence="1 2">
    <name type="scientific">Microbacterium maritypicum</name>
    <name type="common">Microbacterium liquefaciens</name>
    <dbReference type="NCBI Taxonomy" id="33918"/>
    <lineage>
        <taxon>Bacteria</taxon>
        <taxon>Bacillati</taxon>
        <taxon>Actinomycetota</taxon>
        <taxon>Actinomycetes</taxon>
        <taxon>Micrococcales</taxon>
        <taxon>Microbacteriaceae</taxon>
        <taxon>Microbacterium</taxon>
    </lineage>
</organism>
<name>A0ACD4B8J2_MICMQ</name>
<accession>A0ACD4B8J2</accession>
<keyword evidence="2" id="KW-1185">Reference proteome</keyword>
<dbReference type="EMBL" id="CP101471">
    <property type="protein sequence ID" value="UTT53844.1"/>
    <property type="molecule type" value="Genomic_DNA"/>
</dbReference>
<evidence type="ECO:0000313" key="2">
    <source>
        <dbReference type="Proteomes" id="UP001060245"/>
    </source>
</evidence>